<protein>
    <submittedName>
        <fullName evidence="4">Gliding motility-associated ABC transporter substrate-binding protein GldG</fullName>
    </submittedName>
</protein>
<evidence type="ECO:0000256" key="1">
    <source>
        <dbReference type="SAM" id="Phobius"/>
    </source>
</evidence>
<dbReference type="NCBIfam" id="TIGR03521">
    <property type="entry name" value="GldG"/>
    <property type="match status" value="1"/>
</dbReference>
<dbReference type="InterPro" id="IPR019196">
    <property type="entry name" value="ABC_transp_unknown"/>
</dbReference>
<dbReference type="OrthoDB" id="9777219at2"/>
<gene>
    <name evidence="4" type="primary">gldG</name>
    <name evidence="4" type="ORF">FVR03_13820</name>
</gene>
<name>A0A5C8K0S1_9BACT</name>
<evidence type="ECO:0000259" key="3">
    <source>
        <dbReference type="Pfam" id="PF23357"/>
    </source>
</evidence>
<dbReference type="Pfam" id="PF23357">
    <property type="entry name" value="DUF7088"/>
    <property type="match status" value="1"/>
</dbReference>
<feature type="domain" description="ABC-type uncharacterised transport system" evidence="2">
    <location>
        <begin position="195"/>
        <end position="494"/>
    </location>
</feature>
<keyword evidence="1" id="KW-0812">Transmembrane</keyword>
<comment type="caution">
    <text evidence="4">The sequence shown here is derived from an EMBL/GenBank/DDBJ whole genome shotgun (WGS) entry which is preliminary data.</text>
</comment>
<sequence length="518" mass="57770">MPYTTKRRQKPAPYLFWLAGTVLLASLLAVYYFRFVLTEATQTSLAPATVQLLGELEGEVVVEVHLQEPVPEDLKPLEQSVRETLDAFGARSGGKLRYAFLDATVTAPDKDLSTDSTVRTNKERMPINREAIEQENNLGRLEFPKVLVKYGSKETSVTLLKGNLAVTKEDRLRRAIEGVEYELAMAIKKVAFPVQKKIGYVVGQGELESTHVADLMHSLQEFYQVKVITLPELSSLQGFDLVIIVKPSKPYAEADKYKIDQFIMHGGKALFFIDALHSTMDSIGIGTATARPAPHNLDDLLLQYGVRLNHTLIMDLNSAFIPVFTGKEGEEKVAQAVNWRFYPQLYTFSNHQISRNIDAVYARFVGTMDTVQAAGIRKTPLVYSSKYTRIVQAPVPITLEEALAYVEQEKYVEPPQAVGYLLEGSFTSLYQNKGTPAGAAAGKMRVKGEKSHIAVFADGDLPRNELNEQTGQPYLLGFDHHTGDLYANKELALNTVHYLLQPEGLINARSKEHGLHRQ</sequence>
<feature type="domain" description="DUF7088" evidence="3">
    <location>
        <begin position="44"/>
        <end position="114"/>
    </location>
</feature>
<feature type="transmembrane region" description="Helical" evidence="1">
    <location>
        <begin position="12"/>
        <end position="33"/>
    </location>
</feature>
<evidence type="ECO:0000259" key="2">
    <source>
        <dbReference type="Pfam" id="PF09822"/>
    </source>
</evidence>
<dbReference type="EMBL" id="VRTY01000050">
    <property type="protein sequence ID" value="TXK44310.1"/>
    <property type="molecule type" value="Genomic_DNA"/>
</dbReference>
<dbReference type="InterPro" id="IPR055396">
    <property type="entry name" value="DUF7088"/>
</dbReference>
<keyword evidence="1" id="KW-0472">Membrane</keyword>
<dbReference type="AlphaFoldDB" id="A0A5C8K0S1"/>
<dbReference type="InterPro" id="IPR019863">
    <property type="entry name" value="Motility-assoc_ABC-rel_GldG"/>
</dbReference>
<dbReference type="Pfam" id="PF09822">
    <property type="entry name" value="ABC_transp_aux"/>
    <property type="match status" value="1"/>
</dbReference>
<dbReference type="RefSeq" id="WP_147922347.1">
    <property type="nucleotide sequence ID" value="NZ_VRTY01000050.1"/>
</dbReference>
<reference evidence="4 5" key="1">
    <citation type="submission" date="2019-08" db="EMBL/GenBank/DDBJ databases">
        <authorList>
            <person name="Shi S."/>
        </authorList>
    </citation>
    <scope>NUCLEOTIDE SEQUENCE [LARGE SCALE GENOMIC DNA]</scope>
    <source>
        <strain evidence="4 5">GY10130</strain>
    </source>
</reference>
<proteinExistence type="predicted"/>
<keyword evidence="1" id="KW-1133">Transmembrane helix</keyword>
<keyword evidence="5" id="KW-1185">Reference proteome</keyword>
<dbReference type="Proteomes" id="UP000321926">
    <property type="component" value="Unassembled WGS sequence"/>
</dbReference>
<evidence type="ECO:0000313" key="4">
    <source>
        <dbReference type="EMBL" id="TXK44310.1"/>
    </source>
</evidence>
<organism evidence="4 5">
    <name type="scientific">Pontibacter qinzhouensis</name>
    <dbReference type="NCBI Taxonomy" id="2603253"/>
    <lineage>
        <taxon>Bacteria</taxon>
        <taxon>Pseudomonadati</taxon>
        <taxon>Bacteroidota</taxon>
        <taxon>Cytophagia</taxon>
        <taxon>Cytophagales</taxon>
        <taxon>Hymenobacteraceae</taxon>
        <taxon>Pontibacter</taxon>
    </lineage>
</organism>
<accession>A0A5C8K0S1</accession>
<evidence type="ECO:0000313" key="5">
    <source>
        <dbReference type="Proteomes" id="UP000321926"/>
    </source>
</evidence>